<name>A0ABU0KTR1_9BACL</name>
<organism evidence="1 2">
    <name type="scientific">Paenibacillus brasilensis</name>
    <dbReference type="NCBI Taxonomy" id="128574"/>
    <lineage>
        <taxon>Bacteria</taxon>
        <taxon>Bacillati</taxon>
        <taxon>Bacillota</taxon>
        <taxon>Bacilli</taxon>
        <taxon>Bacillales</taxon>
        <taxon>Paenibacillaceae</taxon>
        <taxon>Paenibacillus</taxon>
    </lineage>
</organism>
<dbReference type="Proteomes" id="UP001242811">
    <property type="component" value="Unassembled WGS sequence"/>
</dbReference>
<sequence>MQLGSPSMERRLLEMTYTGVCRVEGQITRKDPVTGVERPTKGIIFDNQPCALSQASLPSAAQMDTNNDVAYDGKLFIAPDIVIPSGSRIFVTQDGMSYEFQQSGEPFIYPTHQEVKMKRVGKA</sequence>
<keyword evidence="2" id="KW-1185">Reference proteome</keyword>
<accession>A0ABU0KTR1</accession>
<gene>
    <name evidence="1" type="ORF">QOZ95_000915</name>
</gene>
<protein>
    <recommendedName>
        <fullName evidence="3">Head-to-tail stopper</fullName>
    </recommendedName>
</protein>
<comment type="caution">
    <text evidence="1">The sequence shown here is derived from an EMBL/GenBank/DDBJ whole genome shotgun (WGS) entry which is preliminary data.</text>
</comment>
<evidence type="ECO:0000313" key="1">
    <source>
        <dbReference type="EMBL" id="MDQ0492765.1"/>
    </source>
</evidence>
<evidence type="ECO:0000313" key="2">
    <source>
        <dbReference type="Proteomes" id="UP001242811"/>
    </source>
</evidence>
<dbReference type="EMBL" id="JAUSWA010000004">
    <property type="protein sequence ID" value="MDQ0492765.1"/>
    <property type="molecule type" value="Genomic_DNA"/>
</dbReference>
<proteinExistence type="predicted"/>
<reference evidence="1 2" key="1">
    <citation type="submission" date="2023-07" db="EMBL/GenBank/DDBJ databases">
        <title>Genomic Encyclopedia of Type Strains, Phase IV (KMG-IV): sequencing the most valuable type-strain genomes for metagenomic binning, comparative biology and taxonomic classification.</title>
        <authorList>
            <person name="Goeker M."/>
        </authorList>
    </citation>
    <scope>NUCLEOTIDE SEQUENCE [LARGE SCALE GENOMIC DNA]</scope>
    <source>
        <strain evidence="1 2">DSM 14914</strain>
    </source>
</reference>
<dbReference type="RefSeq" id="WP_152380847.1">
    <property type="nucleotide sequence ID" value="NZ_CP045298.1"/>
</dbReference>
<evidence type="ECO:0008006" key="3">
    <source>
        <dbReference type="Google" id="ProtNLM"/>
    </source>
</evidence>